<dbReference type="InterPro" id="IPR050170">
    <property type="entry name" value="TruD_pseudoU_synthase"/>
</dbReference>
<dbReference type="PROSITE" id="PS50984">
    <property type="entry name" value="TRUD"/>
    <property type="match status" value="1"/>
</dbReference>
<dbReference type="GO" id="GO:0160150">
    <property type="term" value="F:tRNA pseudouridine(13) synthase activity"/>
    <property type="evidence" value="ECO:0007669"/>
    <property type="project" value="UniProtKB-EC"/>
</dbReference>
<reference evidence="6 7" key="1">
    <citation type="submission" date="2019-07" db="EMBL/GenBank/DDBJ databases">
        <title>Whole genome shotgun sequence of Brevifollis gellanilyticus NBRC 108608.</title>
        <authorList>
            <person name="Hosoyama A."/>
            <person name="Uohara A."/>
            <person name="Ohji S."/>
            <person name="Ichikawa N."/>
        </authorList>
    </citation>
    <scope>NUCLEOTIDE SEQUENCE [LARGE SCALE GENOMIC DNA]</scope>
    <source>
        <strain evidence="6 7">NBRC 108608</strain>
    </source>
</reference>
<feature type="active site" description="Nucleophile" evidence="4">
    <location>
        <position position="76"/>
    </location>
</feature>
<evidence type="ECO:0000313" key="6">
    <source>
        <dbReference type="EMBL" id="GEP45890.1"/>
    </source>
</evidence>
<proteinExistence type="inferred from homology"/>
<gene>
    <name evidence="4 6" type="primary">truD</name>
    <name evidence="6" type="ORF">BGE01nite_51810</name>
</gene>
<protein>
    <recommendedName>
        <fullName evidence="4">tRNA pseudouridine synthase D</fullName>
        <ecNumber evidence="4">5.4.99.27</ecNumber>
    </recommendedName>
    <alternativeName>
        <fullName evidence="4">tRNA pseudouridine(13) synthase</fullName>
    </alternativeName>
    <alternativeName>
        <fullName evidence="4">tRNA pseudouridylate synthase D</fullName>
    </alternativeName>
    <alternativeName>
        <fullName evidence="4">tRNA-uridine isomerase D</fullName>
    </alternativeName>
</protein>
<dbReference type="RefSeq" id="WP_170267069.1">
    <property type="nucleotide sequence ID" value="NZ_BKAG01000062.1"/>
</dbReference>
<dbReference type="EC" id="5.4.99.27" evidence="4"/>
<evidence type="ECO:0000256" key="3">
    <source>
        <dbReference type="ARBA" id="ARBA00023235"/>
    </source>
</evidence>
<dbReference type="GO" id="GO:0003723">
    <property type="term" value="F:RNA binding"/>
    <property type="evidence" value="ECO:0007669"/>
    <property type="project" value="InterPro"/>
</dbReference>
<dbReference type="Pfam" id="PF01142">
    <property type="entry name" value="TruD"/>
    <property type="match status" value="2"/>
</dbReference>
<dbReference type="SUPFAM" id="SSF55120">
    <property type="entry name" value="Pseudouridine synthase"/>
    <property type="match status" value="1"/>
</dbReference>
<dbReference type="CDD" id="cd02575">
    <property type="entry name" value="PseudoU_synth_EcTruD"/>
    <property type="match status" value="1"/>
</dbReference>
<dbReference type="GO" id="GO:0005829">
    <property type="term" value="C:cytosol"/>
    <property type="evidence" value="ECO:0007669"/>
    <property type="project" value="TreeGrafter"/>
</dbReference>
<keyword evidence="7" id="KW-1185">Reference proteome</keyword>
<dbReference type="PANTHER" id="PTHR47811:SF1">
    <property type="entry name" value="TRNA PSEUDOURIDINE SYNTHASE D"/>
    <property type="match status" value="1"/>
</dbReference>
<dbReference type="InterPro" id="IPR020119">
    <property type="entry name" value="PsdUridine_synth_TruD_CS"/>
</dbReference>
<comment type="similarity">
    <text evidence="1 4">Belongs to the pseudouridine synthase TruD family.</text>
</comment>
<evidence type="ECO:0000256" key="1">
    <source>
        <dbReference type="ARBA" id="ARBA00007953"/>
    </source>
</evidence>
<dbReference type="InterPro" id="IPR011760">
    <property type="entry name" value="PsdUridine_synth_TruD_insert"/>
</dbReference>
<dbReference type="InterPro" id="IPR001656">
    <property type="entry name" value="PsdUridine_synth_TruD"/>
</dbReference>
<keyword evidence="3 4" id="KW-0413">Isomerase</keyword>
<dbReference type="InterPro" id="IPR020103">
    <property type="entry name" value="PsdUridine_synth_cat_dom_sf"/>
</dbReference>
<dbReference type="InterPro" id="IPR042214">
    <property type="entry name" value="TruD_catalytic"/>
</dbReference>
<accession>A0A512MGM4</accession>
<sequence>MEPPHLHGGPLGRAGFKTLPEDFIVEELLGFEPSGEGEHCLVWVEKRDLDSNTAGARLADALGLRRRLVSHCGLKDRHAVTRQWFSLHMPGQLSPEPAALESEGLRVLRVTRNTRKLRRGIHLGNRFTIRLRDSNFAADAAKERWQQIVRQGVPNYFGNQRFGNEGRNVEKAIAMFRGEFTTGDRLLRGILLSAARSHLFNAVVAERMARGLWSKALPGEVYGFQDNGTLLLINNQRGDEAQRFKEGKVEITAPLWGSGELQTSDEVRAFELEVISRFPEITAGLEAAGLRQERRVMRLHPIHPELLALESGDLQLSFDLPRGTYATTILRELAVLEEPKETS</sequence>
<dbReference type="Proteomes" id="UP000321577">
    <property type="component" value="Unassembled WGS sequence"/>
</dbReference>
<organism evidence="6 7">
    <name type="scientific">Brevifollis gellanilyticus</name>
    <dbReference type="NCBI Taxonomy" id="748831"/>
    <lineage>
        <taxon>Bacteria</taxon>
        <taxon>Pseudomonadati</taxon>
        <taxon>Verrucomicrobiota</taxon>
        <taxon>Verrucomicrobiia</taxon>
        <taxon>Verrucomicrobiales</taxon>
        <taxon>Verrucomicrobiaceae</taxon>
    </lineage>
</organism>
<dbReference type="EMBL" id="BKAG01000062">
    <property type="protein sequence ID" value="GEP45890.1"/>
    <property type="molecule type" value="Genomic_DNA"/>
</dbReference>
<dbReference type="PROSITE" id="PS01268">
    <property type="entry name" value="UPF0024"/>
    <property type="match status" value="1"/>
</dbReference>
<feature type="domain" description="TRUD" evidence="5">
    <location>
        <begin position="152"/>
        <end position="299"/>
    </location>
</feature>
<dbReference type="AlphaFoldDB" id="A0A512MGM4"/>
<comment type="function">
    <text evidence="4">Responsible for synthesis of pseudouridine from uracil-13 in transfer RNAs.</text>
</comment>
<dbReference type="Gene3D" id="3.30.2340.10">
    <property type="entry name" value="TruD, insertion domain"/>
    <property type="match status" value="1"/>
</dbReference>
<keyword evidence="2 4" id="KW-0819">tRNA processing</keyword>
<dbReference type="InterPro" id="IPR043165">
    <property type="entry name" value="TruD_insert_sf"/>
</dbReference>
<dbReference type="HAMAP" id="MF_01082">
    <property type="entry name" value="TruD"/>
    <property type="match status" value="1"/>
</dbReference>
<evidence type="ECO:0000256" key="2">
    <source>
        <dbReference type="ARBA" id="ARBA00022694"/>
    </source>
</evidence>
<dbReference type="Gene3D" id="3.30.2350.20">
    <property type="entry name" value="TruD, catalytic domain"/>
    <property type="match status" value="1"/>
</dbReference>
<evidence type="ECO:0000259" key="5">
    <source>
        <dbReference type="PROSITE" id="PS50984"/>
    </source>
</evidence>
<comment type="caution">
    <text evidence="6">The sequence shown here is derived from an EMBL/GenBank/DDBJ whole genome shotgun (WGS) entry which is preliminary data.</text>
</comment>
<evidence type="ECO:0000256" key="4">
    <source>
        <dbReference type="HAMAP-Rule" id="MF_01082"/>
    </source>
</evidence>
<comment type="catalytic activity">
    <reaction evidence="4">
        <text>uridine(13) in tRNA = pseudouridine(13) in tRNA</text>
        <dbReference type="Rhea" id="RHEA:42540"/>
        <dbReference type="Rhea" id="RHEA-COMP:10105"/>
        <dbReference type="Rhea" id="RHEA-COMP:10106"/>
        <dbReference type="ChEBI" id="CHEBI:65314"/>
        <dbReference type="ChEBI" id="CHEBI:65315"/>
        <dbReference type="EC" id="5.4.99.27"/>
    </reaction>
</comment>
<evidence type="ECO:0000313" key="7">
    <source>
        <dbReference type="Proteomes" id="UP000321577"/>
    </source>
</evidence>
<name>A0A512MGM4_9BACT</name>
<dbReference type="PANTHER" id="PTHR47811">
    <property type="entry name" value="TRNA PSEUDOURIDINE SYNTHASE D"/>
    <property type="match status" value="1"/>
</dbReference>
<dbReference type="GO" id="GO:0031119">
    <property type="term" value="P:tRNA pseudouridine synthesis"/>
    <property type="evidence" value="ECO:0007669"/>
    <property type="project" value="UniProtKB-UniRule"/>
</dbReference>